<dbReference type="InterPro" id="IPR001173">
    <property type="entry name" value="Glyco_trans_2-like"/>
</dbReference>
<dbReference type="EMBL" id="LAZR01000577">
    <property type="protein sequence ID" value="KKN63834.1"/>
    <property type="molecule type" value="Genomic_DNA"/>
</dbReference>
<organism evidence="2">
    <name type="scientific">marine sediment metagenome</name>
    <dbReference type="NCBI Taxonomy" id="412755"/>
    <lineage>
        <taxon>unclassified sequences</taxon>
        <taxon>metagenomes</taxon>
        <taxon>ecological metagenomes</taxon>
    </lineage>
</organism>
<dbReference type="SUPFAM" id="SSF53448">
    <property type="entry name" value="Nucleotide-diphospho-sugar transferases"/>
    <property type="match status" value="1"/>
</dbReference>
<protein>
    <recommendedName>
        <fullName evidence="1">Glycosyltransferase 2-like domain-containing protein</fullName>
    </recommendedName>
</protein>
<dbReference type="Gene3D" id="3.90.550.10">
    <property type="entry name" value="Spore Coat Polysaccharide Biosynthesis Protein SpsA, Chain A"/>
    <property type="match status" value="1"/>
</dbReference>
<evidence type="ECO:0000259" key="1">
    <source>
        <dbReference type="Pfam" id="PF00535"/>
    </source>
</evidence>
<dbReference type="Pfam" id="PF00535">
    <property type="entry name" value="Glycos_transf_2"/>
    <property type="match status" value="1"/>
</dbReference>
<proteinExistence type="predicted"/>
<comment type="caution">
    <text evidence="2">The sequence shown here is derived from an EMBL/GenBank/DDBJ whole genome shotgun (WGS) entry which is preliminary data.</text>
</comment>
<reference evidence="2" key="1">
    <citation type="journal article" date="2015" name="Nature">
        <title>Complex archaea that bridge the gap between prokaryotes and eukaryotes.</title>
        <authorList>
            <person name="Spang A."/>
            <person name="Saw J.H."/>
            <person name="Jorgensen S.L."/>
            <person name="Zaremba-Niedzwiedzka K."/>
            <person name="Martijn J."/>
            <person name="Lind A.E."/>
            <person name="van Eijk R."/>
            <person name="Schleper C."/>
            <person name="Guy L."/>
            <person name="Ettema T.J."/>
        </authorList>
    </citation>
    <scope>NUCLEOTIDE SEQUENCE</scope>
</reference>
<dbReference type="InterPro" id="IPR050834">
    <property type="entry name" value="Glycosyltransf_2"/>
</dbReference>
<evidence type="ECO:0000313" key="2">
    <source>
        <dbReference type="EMBL" id="KKN63834.1"/>
    </source>
</evidence>
<dbReference type="PANTHER" id="PTHR43685:SF2">
    <property type="entry name" value="GLYCOSYLTRANSFERASE 2-LIKE DOMAIN-CONTAINING PROTEIN"/>
    <property type="match status" value="1"/>
</dbReference>
<dbReference type="InterPro" id="IPR029044">
    <property type="entry name" value="Nucleotide-diphossugar_trans"/>
</dbReference>
<dbReference type="AlphaFoldDB" id="A0A0F9S9Z7"/>
<feature type="domain" description="Glycosyltransferase 2-like" evidence="1">
    <location>
        <begin position="9"/>
        <end position="108"/>
    </location>
</feature>
<dbReference type="PANTHER" id="PTHR43685">
    <property type="entry name" value="GLYCOSYLTRANSFERASE"/>
    <property type="match status" value="1"/>
</dbReference>
<gene>
    <name evidence="2" type="ORF">LCGC14_0497640</name>
</gene>
<sequence>MTTSSRVAVVIPAYNAAATISMAIRSALAQPEVAEVVVVDDASSDGTSQAARHAAQGDDRLIVLRQERNIGPAEARNIAVARSTAPFVALLDADDYLMPDRFAPMFAHDGWDIIADNIVFVPESRAPVLPEDLDRPANTDTRIIDTATFLQGNIPDANAYRGEMGFLKPVISRAFLERHGLRYDPQLRLGEDFRIYVEMLLAGARFKVIPCVGYVARVRPDSLSGGHSATDLGNLLAASCELDRQIGQDPAIRPVMKRYLGALRRRYLLHDFLEVKRRSGLARAARHALSPPGNVLPIASGVLRDKLTAFRGQTRQPVPSQRYLFPVR</sequence>
<name>A0A0F9S9Z7_9ZZZZ</name>
<dbReference type="CDD" id="cd00761">
    <property type="entry name" value="Glyco_tranf_GTA_type"/>
    <property type="match status" value="1"/>
</dbReference>
<accession>A0A0F9S9Z7</accession>